<dbReference type="Proteomes" id="UP001301769">
    <property type="component" value="Unassembled WGS sequence"/>
</dbReference>
<comment type="caution">
    <text evidence="2">The sequence shown here is derived from an EMBL/GenBank/DDBJ whole genome shotgun (WGS) entry which is preliminary data.</text>
</comment>
<keyword evidence="1" id="KW-1133">Transmembrane helix</keyword>
<dbReference type="AlphaFoldDB" id="A0AAN7B3A8"/>
<name>A0AAN7B3A8_9PEZI</name>
<protein>
    <submittedName>
        <fullName evidence="2">Uncharacterized protein</fullName>
    </submittedName>
</protein>
<gene>
    <name evidence="2" type="ORF">QBC37DRAFT_376247</name>
</gene>
<reference evidence="2" key="1">
    <citation type="journal article" date="2023" name="Mol. Phylogenet. Evol.">
        <title>Genome-scale phylogeny and comparative genomics of the fungal order Sordariales.</title>
        <authorList>
            <person name="Hensen N."/>
            <person name="Bonometti L."/>
            <person name="Westerberg I."/>
            <person name="Brannstrom I.O."/>
            <person name="Guillou S."/>
            <person name="Cros-Aarteil S."/>
            <person name="Calhoun S."/>
            <person name="Haridas S."/>
            <person name="Kuo A."/>
            <person name="Mondo S."/>
            <person name="Pangilinan J."/>
            <person name="Riley R."/>
            <person name="LaButti K."/>
            <person name="Andreopoulos B."/>
            <person name="Lipzen A."/>
            <person name="Chen C."/>
            <person name="Yan M."/>
            <person name="Daum C."/>
            <person name="Ng V."/>
            <person name="Clum A."/>
            <person name="Steindorff A."/>
            <person name="Ohm R.A."/>
            <person name="Martin F."/>
            <person name="Silar P."/>
            <person name="Natvig D.O."/>
            <person name="Lalanne C."/>
            <person name="Gautier V."/>
            <person name="Ament-Velasquez S.L."/>
            <person name="Kruys A."/>
            <person name="Hutchinson M.I."/>
            <person name="Powell A.J."/>
            <person name="Barry K."/>
            <person name="Miller A.N."/>
            <person name="Grigoriev I.V."/>
            <person name="Debuchy R."/>
            <person name="Gladieux P."/>
            <person name="Hiltunen Thoren M."/>
            <person name="Johannesson H."/>
        </authorList>
    </citation>
    <scope>NUCLEOTIDE SEQUENCE</scope>
    <source>
        <strain evidence="2">PSN293</strain>
    </source>
</reference>
<dbReference type="EMBL" id="MU858154">
    <property type="protein sequence ID" value="KAK4211206.1"/>
    <property type="molecule type" value="Genomic_DNA"/>
</dbReference>
<evidence type="ECO:0000256" key="1">
    <source>
        <dbReference type="SAM" id="Phobius"/>
    </source>
</evidence>
<organism evidence="2 3">
    <name type="scientific">Rhypophila decipiens</name>
    <dbReference type="NCBI Taxonomy" id="261697"/>
    <lineage>
        <taxon>Eukaryota</taxon>
        <taxon>Fungi</taxon>
        <taxon>Dikarya</taxon>
        <taxon>Ascomycota</taxon>
        <taxon>Pezizomycotina</taxon>
        <taxon>Sordariomycetes</taxon>
        <taxon>Sordariomycetidae</taxon>
        <taxon>Sordariales</taxon>
        <taxon>Naviculisporaceae</taxon>
        <taxon>Rhypophila</taxon>
    </lineage>
</organism>
<evidence type="ECO:0000313" key="3">
    <source>
        <dbReference type="Proteomes" id="UP001301769"/>
    </source>
</evidence>
<keyword evidence="1" id="KW-0812">Transmembrane</keyword>
<keyword evidence="3" id="KW-1185">Reference proteome</keyword>
<keyword evidence="1" id="KW-0472">Membrane</keyword>
<evidence type="ECO:0000313" key="2">
    <source>
        <dbReference type="EMBL" id="KAK4211206.1"/>
    </source>
</evidence>
<feature type="transmembrane region" description="Helical" evidence="1">
    <location>
        <begin position="40"/>
        <end position="59"/>
    </location>
</feature>
<sequence length="71" mass="7796">MPVLRFPHDARKLTEGLSQVLTEARHAIVKREVDHTVPETIAVVLTIIISMSLVGYWGIVKGGSCAWGRGK</sequence>
<proteinExistence type="predicted"/>
<reference evidence="2" key="2">
    <citation type="submission" date="2023-05" db="EMBL/GenBank/DDBJ databases">
        <authorList>
            <consortium name="Lawrence Berkeley National Laboratory"/>
            <person name="Steindorff A."/>
            <person name="Hensen N."/>
            <person name="Bonometti L."/>
            <person name="Westerberg I."/>
            <person name="Brannstrom I.O."/>
            <person name="Guillou S."/>
            <person name="Cros-Aarteil S."/>
            <person name="Calhoun S."/>
            <person name="Haridas S."/>
            <person name="Kuo A."/>
            <person name="Mondo S."/>
            <person name="Pangilinan J."/>
            <person name="Riley R."/>
            <person name="Labutti K."/>
            <person name="Andreopoulos B."/>
            <person name="Lipzen A."/>
            <person name="Chen C."/>
            <person name="Yanf M."/>
            <person name="Daum C."/>
            <person name="Ng V."/>
            <person name="Clum A."/>
            <person name="Ohm R."/>
            <person name="Martin F."/>
            <person name="Silar P."/>
            <person name="Natvig D."/>
            <person name="Lalanne C."/>
            <person name="Gautier V."/>
            <person name="Ament-Velasquez S.L."/>
            <person name="Kruys A."/>
            <person name="Hutchinson M.I."/>
            <person name="Powell A.J."/>
            <person name="Barry K."/>
            <person name="Miller A.N."/>
            <person name="Grigoriev I.V."/>
            <person name="Debuchy R."/>
            <person name="Gladieux P."/>
            <person name="Thoren M.H."/>
            <person name="Johannesson H."/>
        </authorList>
    </citation>
    <scope>NUCLEOTIDE SEQUENCE</scope>
    <source>
        <strain evidence="2">PSN293</strain>
    </source>
</reference>
<accession>A0AAN7B3A8</accession>